<dbReference type="EMBL" id="JBFTWV010000200">
    <property type="protein sequence ID" value="KAL2783987.1"/>
    <property type="molecule type" value="Genomic_DNA"/>
</dbReference>
<accession>A0ABR4FLQ5</accession>
<evidence type="ECO:0000256" key="1">
    <source>
        <dbReference type="SAM" id="Phobius"/>
    </source>
</evidence>
<organism evidence="2 3">
    <name type="scientific">Aspergillus keveii</name>
    <dbReference type="NCBI Taxonomy" id="714993"/>
    <lineage>
        <taxon>Eukaryota</taxon>
        <taxon>Fungi</taxon>
        <taxon>Dikarya</taxon>
        <taxon>Ascomycota</taxon>
        <taxon>Pezizomycotina</taxon>
        <taxon>Eurotiomycetes</taxon>
        <taxon>Eurotiomycetidae</taxon>
        <taxon>Eurotiales</taxon>
        <taxon>Aspergillaceae</taxon>
        <taxon>Aspergillus</taxon>
        <taxon>Aspergillus subgen. Nidulantes</taxon>
    </lineage>
</organism>
<name>A0ABR4FLQ5_9EURO</name>
<keyword evidence="1" id="KW-1133">Transmembrane helix</keyword>
<keyword evidence="1" id="KW-0472">Membrane</keyword>
<keyword evidence="3" id="KW-1185">Reference proteome</keyword>
<keyword evidence="1" id="KW-0812">Transmembrane</keyword>
<protein>
    <submittedName>
        <fullName evidence="2">Uncharacterized protein</fullName>
    </submittedName>
</protein>
<feature type="transmembrane region" description="Helical" evidence="1">
    <location>
        <begin position="70"/>
        <end position="91"/>
    </location>
</feature>
<sequence>MAKDRLREENFIKKIGRLSTQFDDDLSSLDEDQEESVRLCCELFHDRALESVSTAQKYRILRVRKLFRKVYSQLGPAVFILCALVCAITELSKLDQQVLLPKLRRCTLEQENTPIDVQQNRDEGKQSPLVLTVDNVPGLQHYQSTRPNPQQLATILGLLQNYQASCPSLQHLQLIIPWYGALPYIDIRIDSKIGWSAKVQLSLMLAVELRQYVCNSWVTATEASDGGIA</sequence>
<proteinExistence type="predicted"/>
<evidence type="ECO:0000313" key="3">
    <source>
        <dbReference type="Proteomes" id="UP001610563"/>
    </source>
</evidence>
<comment type="caution">
    <text evidence="2">The sequence shown here is derived from an EMBL/GenBank/DDBJ whole genome shotgun (WGS) entry which is preliminary data.</text>
</comment>
<evidence type="ECO:0000313" key="2">
    <source>
        <dbReference type="EMBL" id="KAL2783987.1"/>
    </source>
</evidence>
<gene>
    <name evidence="2" type="ORF">BJX66DRAFT_330284</name>
</gene>
<dbReference type="Proteomes" id="UP001610563">
    <property type="component" value="Unassembled WGS sequence"/>
</dbReference>
<reference evidence="2 3" key="1">
    <citation type="submission" date="2024-07" db="EMBL/GenBank/DDBJ databases">
        <title>Section-level genome sequencing and comparative genomics of Aspergillus sections Usti and Cavernicolus.</title>
        <authorList>
            <consortium name="Lawrence Berkeley National Laboratory"/>
            <person name="Nybo J.L."/>
            <person name="Vesth T.C."/>
            <person name="Theobald S."/>
            <person name="Frisvad J.C."/>
            <person name="Larsen T.O."/>
            <person name="Kjaerboelling I."/>
            <person name="Rothschild-Mancinelli K."/>
            <person name="Lyhne E.K."/>
            <person name="Kogle M.E."/>
            <person name="Barry K."/>
            <person name="Clum A."/>
            <person name="Na H."/>
            <person name="Ledsgaard L."/>
            <person name="Lin J."/>
            <person name="Lipzen A."/>
            <person name="Kuo A."/>
            <person name="Riley R."/>
            <person name="Mondo S."/>
            <person name="Labutti K."/>
            <person name="Haridas S."/>
            <person name="Pangalinan J."/>
            <person name="Salamov A.A."/>
            <person name="Simmons B.A."/>
            <person name="Magnuson J.K."/>
            <person name="Chen J."/>
            <person name="Drula E."/>
            <person name="Henrissat B."/>
            <person name="Wiebenga A."/>
            <person name="Lubbers R.J."/>
            <person name="Gomes A.C."/>
            <person name="Makela M.R."/>
            <person name="Stajich J."/>
            <person name="Grigoriev I.V."/>
            <person name="Mortensen U.H."/>
            <person name="De Vries R.P."/>
            <person name="Baker S.E."/>
            <person name="Andersen M.R."/>
        </authorList>
    </citation>
    <scope>NUCLEOTIDE SEQUENCE [LARGE SCALE GENOMIC DNA]</scope>
    <source>
        <strain evidence="2 3">CBS 209.92</strain>
    </source>
</reference>